<dbReference type="PANTHER" id="PTHR30349:SF62">
    <property type="entry name" value="TYPE 1 FIMBRIAE REGULATORY PROTEIN FIMB-RELATED"/>
    <property type="match status" value="1"/>
</dbReference>
<evidence type="ECO:0000256" key="2">
    <source>
        <dbReference type="ARBA" id="ARBA00022558"/>
    </source>
</evidence>
<dbReference type="InterPro" id="IPR011010">
    <property type="entry name" value="DNA_brk_join_enz"/>
</dbReference>
<keyword evidence="4" id="KW-0805">Transcription regulation</keyword>
<comment type="similarity">
    <text evidence="1">Belongs to the 'phage' integrase family.</text>
</comment>
<keyword evidence="3" id="KW-0229">DNA integration</keyword>
<dbReference type="Proteomes" id="UP000251485">
    <property type="component" value="Unassembled WGS sequence"/>
</dbReference>
<feature type="domain" description="Tyr recombinase" evidence="7">
    <location>
        <begin position="19"/>
        <end position="200"/>
    </location>
</feature>
<evidence type="ECO:0000256" key="5">
    <source>
        <dbReference type="ARBA" id="ARBA00023163"/>
    </source>
</evidence>
<sequence>MLQLTFVVYYLIEKVTKMKQRKFLTRFEVNAILKQAKEGRYPERDYCMFLMCFLHGFRVSELCNLTLSDIDLESRILYVRRLKGGLSTTQPIIDEEYEALCNWLKSRENWRESDSEWVFLSQKTGPISRQQVYGLLRRLGKKANVSISPHPHMLRHACGYALADLGRDTRLIQDYLGHRNISHTVIYTASNSKRFINMWETRNSQ</sequence>
<organism evidence="8 9">
    <name type="scientific">Proteus mirabilis</name>
    <dbReference type="NCBI Taxonomy" id="584"/>
    <lineage>
        <taxon>Bacteria</taxon>
        <taxon>Pseudomonadati</taxon>
        <taxon>Pseudomonadota</taxon>
        <taxon>Gammaproteobacteria</taxon>
        <taxon>Enterobacterales</taxon>
        <taxon>Morganellaceae</taxon>
        <taxon>Proteus</taxon>
    </lineage>
</organism>
<evidence type="ECO:0000256" key="6">
    <source>
        <dbReference type="ARBA" id="ARBA00023172"/>
    </source>
</evidence>
<dbReference type="GO" id="GO:0003677">
    <property type="term" value="F:DNA binding"/>
    <property type="evidence" value="ECO:0007669"/>
    <property type="project" value="InterPro"/>
</dbReference>
<evidence type="ECO:0000313" key="9">
    <source>
        <dbReference type="Proteomes" id="UP000251485"/>
    </source>
</evidence>
<keyword evidence="5" id="KW-0804">Transcription</keyword>
<dbReference type="GO" id="GO:0015074">
    <property type="term" value="P:DNA integration"/>
    <property type="evidence" value="ECO:0007669"/>
    <property type="project" value="UniProtKB-KW"/>
</dbReference>
<evidence type="ECO:0000313" key="8">
    <source>
        <dbReference type="EMBL" id="SPY99546.1"/>
    </source>
</evidence>
<dbReference type="InterPro" id="IPR013762">
    <property type="entry name" value="Integrase-like_cat_sf"/>
</dbReference>
<evidence type="ECO:0000256" key="1">
    <source>
        <dbReference type="ARBA" id="ARBA00008857"/>
    </source>
</evidence>
<dbReference type="SUPFAM" id="SSF56349">
    <property type="entry name" value="DNA breaking-rejoining enzymes"/>
    <property type="match status" value="1"/>
</dbReference>
<evidence type="ECO:0000256" key="3">
    <source>
        <dbReference type="ARBA" id="ARBA00022908"/>
    </source>
</evidence>
<dbReference type="PROSITE" id="PS51898">
    <property type="entry name" value="TYR_RECOMBINASE"/>
    <property type="match status" value="1"/>
</dbReference>
<keyword evidence="6" id="KW-0233">DNA recombination</keyword>
<accession>A0A2X2C233</accession>
<dbReference type="AlphaFoldDB" id="A0A2X2C233"/>
<proteinExistence type="inferred from homology"/>
<dbReference type="PANTHER" id="PTHR30349">
    <property type="entry name" value="PHAGE INTEGRASE-RELATED"/>
    <property type="match status" value="1"/>
</dbReference>
<gene>
    <name evidence="8" type="primary">mrpI</name>
    <name evidence="8" type="ORF">NCTC10975_03386</name>
</gene>
<evidence type="ECO:0000256" key="4">
    <source>
        <dbReference type="ARBA" id="ARBA00023015"/>
    </source>
</evidence>
<dbReference type="InterPro" id="IPR050090">
    <property type="entry name" value="Tyrosine_recombinase_XerCD"/>
</dbReference>
<dbReference type="EMBL" id="UAUE01000025">
    <property type="protein sequence ID" value="SPY99546.1"/>
    <property type="molecule type" value="Genomic_DNA"/>
</dbReference>
<reference evidence="8 9" key="1">
    <citation type="submission" date="2018-06" db="EMBL/GenBank/DDBJ databases">
        <authorList>
            <consortium name="Pathogen Informatics"/>
            <person name="Doyle S."/>
        </authorList>
    </citation>
    <scope>NUCLEOTIDE SEQUENCE [LARGE SCALE GENOMIC DNA]</scope>
    <source>
        <strain evidence="8 9">NCTC10975</strain>
    </source>
</reference>
<keyword evidence="2" id="KW-1029">Fimbrium biogenesis</keyword>
<dbReference type="NCBIfam" id="NF007370">
    <property type="entry name" value="PRK09870.1"/>
    <property type="match status" value="1"/>
</dbReference>
<dbReference type="GO" id="GO:0006310">
    <property type="term" value="P:DNA recombination"/>
    <property type="evidence" value="ECO:0007669"/>
    <property type="project" value="UniProtKB-KW"/>
</dbReference>
<dbReference type="Gene3D" id="1.10.443.10">
    <property type="entry name" value="Intergrase catalytic core"/>
    <property type="match status" value="1"/>
</dbReference>
<protein>
    <submittedName>
        <fullName evidence="8">Fimbriae recombinase</fullName>
    </submittedName>
</protein>
<name>A0A2X2C233_PROMI</name>
<dbReference type="Pfam" id="PF00589">
    <property type="entry name" value="Phage_integrase"/>
    <property type="match status" value="1"/>
</dbReference>
<dbReference type="CDD" id="cd01197">
    <property type="entry name" value="INT_FimBE_like"/>
    <property type="match status" value="1"/>
</dbReference>
<evidence type="ECO:0000259" key="7">
    <source>
        <dbReference type="PROSITE" id="PS51898"/>
    </source>
</evidence>
<dbReference type="InterPro" id="IPR002104">
    <property type="entry name" value="Integrase_catalytic"/>
</dbReference>